<name>A0A678ZK53_9CAUD</name>
<dbReference type="Pfam" id="PF13392">
    <property type="entry name" value="HNH_3"/>
    <property type="match status" value="1"/>
</dbReference>
<dbReference type="InterPro" id="IPR016177">
    <property type="entry name" value="DNA-bd_dom_sf"/>
</dbReference>
<dbReference type="GO" id="GO:0003677">
    <property type="term" value="F:DNA binding"/>
    <property type="evidence" value="ECO:0007669"/>
    <property type="project" value="InterPro"/>
</dbReference>
<dbReference type="InterPro" id="IPR044925">
    <property type="entry name" value="His-Me_finger_sf"/>
</dbReference>
<proteinExistence type="predicted"/>
<accession>A0A678ZK53</accession>
<dbReference type="EMBL" id="MK290738">
    <property type="protein sequence ID" value="AZV02301.1"/>
    <property type="molecule type" value="Genomic_DNA"/>
</dbReference>
<keyword evidence="3" id="KW-1185">Reference proteome</keyword>
<protein>
    <submittedName>
        <fullName evidence="2">Putative homing endonuclease</fullName>
    </submittedName>
</protein>
<keyword evidence="2" id="KW-0378">Hydrolase</keyword>
<dbReference type="Proteomes" id="UP000434907">
    <property type="component" value="Segment"/>
</dbReference>
<evidence type="ECO:0000313" key="2">
    <source>
        <dbReference type="EMBL" id="AZV02301.1"/>
    </source>
</evidence>
<keyword evidence="2" id="KW-0255">Endonuclease</keyword>
<dbReference type="SUPFAM" id="SSF54171">
    <property type="entry name" value="DNA-binding domain"/>
    <property type="match status" value="1"/>
</dbReference>
<dbReference type="Gene3D" id="3.90.75.20">
    <property type="match status" value="1"/>
</dbReference>
<evidence type="ECO:0000313" key="3">
    <source>
        <dbReference type="Proteomes" id="UP000434907"/>
    </source>
</evidence>
<sequence length="162" mass="18191">MLTQEVLKTLLSYDPETGSFKWLSGGRRRVLGAEAGYLRKDGYVHIGVAGSLYLAHRLAWLYMTGSFPILKIDHKNGICSDTRWSNLRLATSSQNSCNSRLAASNTSGVKGICWHNKSHRWIARVGYRGKRYLVGYFDSLPEAQAATIYFREVMHGKFANNG</sequence>
<feature type="domain" description="HNH nuclease" evidence="1">
    <location>
        <begin position="53"/>
        <end position="96"/>
    </location>
</feature>
<dbReference type="InterPro" id="IPR003615">
    <property type="entry name" value="HNH_nuc"/>
</dbReference>
<gene>
    <name evidence="2" type="ORF">Arno18_115</name>
</gene>
<dbReference type="SUPFAM" id="SSF54060">
    <property type="entry name" value="His-Me finger endonucleases"/>
    <property type="match status" value="1"/>
</dbReference>
<reference evidence="2 3" key="1">
    <citation type="submission" date="2018-12" db="EMBL/GenBank/DDBJ databases">
        <authorList>
            <person name="Shneider M.M."/>
            <person name="Kabilov M.R."/>
            <person name="Miroshnikov K.A."/>
        </authorList>
    </citation>
    <scope>NUCLEOTIDE SEQUENCE [LARGE SCALE GENOMIC DNA]</scope>
</reference>
<dbReference type="GO" id="GO:0004519">
    <property type="term" value="F:endonuclease activity"/>
    <property type="evidence" value="ECO:0007669"/>
    <property type="project" value="UniProtKB-KW"/>
</dbReference>
<organism evidence="2 3">
    <name type="scientific">Pectobacterium phage Arno18</name>
    <dbReference type="NCBI Taxonomy" id="2500578"/>
    <lineage>
        <taxon>Viruses</taxon>
        <taxon>Duplodnaviria</taxon>
        <taxon>Heunggongvirae</taxon>
        <taxon>Uroviricota</taxon>
        <taxon>Caudoviricetes</taxon>
        <taxon>Andersonviridae</taxon>
        <taxon>Andersonviridae incertae sedis</taxon>
        <taxon>Arnovirus</taxon>
        <taxon>Arnovirus arno18</taxon>
    </lineage>
</organism>
<keyword evidence="2" id="KW-0540">Nuclease</keyword>
<evidence type="ECO:0000259" key="1">
    <source>
        <dbReference type="Pfam" id="PF13392"/>
    </source>
</evidence>